<evidence type="ECO:0000313" key="4">
    <source>
        <dbReference type="Proteomes" id="UP000095283"/>
    </source>
</evidence>
<organism evidence="4 5">
    <name type="scientific">Heterorhabditis bacteriophora</name>
    <name type="common">Entomopathogenic nematode worm</name>
    <dbReference type="NCBI Taxonomy" id="37862"/>
    <lineage>
        <taxon>Eukaryota</taxon>
        <taxon>Metazoa</taxon>
        <taxon>Ecdysozoa</taxon>
        <taxon>Nematoda</taxon>
        <taxon>Chromadorea</taxon>
        <taxon>Rhabditida</taxon>
        <taxon>Rhabditina</taxon>
        <taxon>Rhabditomorpha</taxon>
        <taxon>Strongyloidea</taxon>
        <taxon>Heterorhabditidae</taxon>
        <taxon>Heterorhabditis</taxon>
    </lineage>
</organism>
<dbReference type="WBParaSite" id="Hba_19654">
    <property type="protein sequence ID" value="Hba_19654"/>
    <property type="gene ID" value="Hba_19654"/>
</dbReference>
<dbReference type="PANTHER" id="PTHR21551">
    <property type="entry name" value="TOPOISOMERASE II-ASSOCIATED PROTEIN PAT1"/>
    <property type="match status" value="1"/>
</dbReference>
<dbReference type="GO" id="GO:0000290">
    <property type="term" value="P:deadenylation-dependent decapping of nuclear-transcribed mRNA"/>
    <property type="evidence" value="ECO:0007669"/>
    <property type="project" value="InterPro"/>
</dbReference>
<dbReference type="PANTHER" id="PTHR21551:SF0">
    <property type="entry name" value="PROTEIN ASSOCIATED WITH TOPO II RELATED-1, ISOFORM A"/>
    <property type="match status" value="1"/>
</dbReference>
<name>A0A1I7XQP5_HETBA</name>
<feature type="compositionally biased region" description="Basic and acidic residues" evidence="3">
    <location>
        <begin position="501"/>
        <end position="511"/>
    </location>
</feature>
<evidence type="ECO:0000256" key="3">
    <source>
        <dbReference type="SAM" id="MobiDB-lite"/>
    </source>
</evidence>
<evidence type="ECO:0000256" key="1">
    <source>
        <dbReference type="ARBA" id="ARBA00004201"/>
    </source>
</evidence>
<protein>
    <submittedName>
        <fullName evidence="5">CCHC-type domain-containing protein</fullName>
    </submittedName>
</protein>
<dbReference type="InterPro" id="IPR039900">
    <property type="entry name" value="Pat1-like"/>
</dbReference>
<accession>A0A1I7XQP5</accession>
<feature type="region of interest" description="Disordered" evidence="3">
    <location>
        <begin position="472"/>
        <end position="511"/>
    </location>
</feature>
<dbReference type="GO" id="GO:0033962">
    <property type="term" value="P:P-body assembly"/>
    <property type="evidence" value="ECO:0007669"/>
    <property type="project" value="TreeGrafter"/>
</dbReference>
<evidence type="ECO:0000313" key="5">
    <source>
        <dbReference type="WBParaSite" id="Hba_19654"/>
    </source>
</evidence>
<feature type="compositionally biased region" description="Basic and acidic residues" evidence="3">
    <location>
        <begin position="472"/>
        <end position="492"/>
    </location>
</feature>
<proteinExistence type="predicted"/>
<keyword evidence="4" id="KW-1185">Reference proteome</keyword>
<comment type="subcellular location">
    <subcellularLocation>
        <location evidence="1">Cytoplasm</location>
        <location evidence="1">P-body</location>
    </subcellularLocation>
</comment>
<dbReference type="AlphaFoldDB" id="A0A1I7XQP5"/>
<dbReference type="GO" id="GO:0003723">
    <property type="term" value="F:RNA binding"/>
    <property type="evidence" value="ECO:0007669"/>
    <property type="project" value="TreeGrafter"/>
</dbReference>
<keyword evidence="2" id="KW-0963">Cytoplasm</keyword>
<sequence>MENMNIKNSVMIIRDKISLIADLPSYGLTLFRKALIQHLDLSMDSKFRRTLEEIEGELMFSGQIGDDALGNLAIEEIDAINDETFGGDLLPGTNYTELADYAAQTACLRLDEDWDVPGCSTEVAPDASQIPMPAFECAMESSPLSHNLLGSDAFGKLDSLWNPSSTGFFNLWGNTIAQSECKGKDRGVIKSQEYVYGTSVTSASPKAKQKVISSTLPTSTAVPPMPNAPKLEELEGLYEAHGDQVLSISEIPPIPSAAMAASDLEKQLIEESSSMYMHGKNFPPQNNVPGPFPHGMVPPCQFRGAPVLPPIPPPPCIPPIPPLLIPLVPVWLDYLTGRIKFLPPGCPHVPPILSNLYEQIKDPLMIMAMIRPQPRTVCNMPPPPCMSPFNWDRKHQFKQAMFQRKPPGMPSGRTIEDLAFDQFAGYMSCKEREWLVKIQILQCQGNATGNPYEDDYYYTCWREKRIADGWTPREIRDPDRSDSNKENRDHDRRVRRINGSRTHDINRDRESKESVPLNIKFAGSLGIPSKSSTSNPRQLISVNHAENQDEDAAKRARTQRKLRTMLIRLESAAMLLMECQDMQLRLGVPGQNRFVYLSVILINSDNFLLFLSDQPHLEISQRVQIIFRELGGEELPKVLQVSKGRSIIARWLKVAPPKELTRAILAIFEAAHSCNKKTHSDVCFCILSFFRVKVFVYFNIFQLSSDIIPTMATALGALNRDQLISLSSACNVDVIKISIMDKNTFCRDMLLTILLVCSQRKASSSQQLFLWLRSPQTDIDWNVKALQEKQISEKSTIVNNALARAGLE</sequence>
<evidence type="ECO:0000256" key="2">
    <source>
        <dbReference type="ARBA" id="ARBA00022490"/>
    </source>
</evidence>
<dbReference type="Proteomes" id="UP000095283">
    <property type="component" value="Unplaced"/>
</dbReference>
<dbReference type="GO" id="GO:0000932">
    <property type="term" value="C:P-body"/>
    <property type="evidence" value="ECO:0007669"/>
    <property type="project" value="UniProtKB-SubCell"/>
</dbReference>
<reference evidence="5" key="1">
    <citation type="submission" date="2016-11" db="UniProtKB">
        <authorList>
            <consortium name="WormBaseParasite"/>
        </authorList>
    </citation>
    <scope>IDENTIFICATION</scope>
</reference>